<dbReference type="Proteomes" id="UP000037122">
    <property type="component" value="Unassembled WGS sequence"/>
</dbReference>
<sequence length="74" mass="8549">MTTDWAYSQMRRRGLSLMRDGTCRKEETSRRKKAALHVVCRTTVPVKDSARMMGAKKEKQKIKRKKKIALPASI</sequence>
<feature type="compositionally biased region" description="Basic residues" evidence="1">
    <location>
        <begin position="58"/>
        <end position="68"/>
    </location>
</feature>
<organism evidence="2 3">
    <name type="scientific">Candidozyma auris</name>
    <name type="common">Yeast</name>
    <name type="synonym">Candida auris</name>
    <dbReference type="NCBI Taxonomy" id="498019"/>
    <lineage>
        <taxon>Eukaryota</taxon>
        <taxon>Fungi</taxon>
        <taxon>Dikarya</taxon>
        <taxon>Ascomycota</taxon>
        <taxon>Saccharomycotina</taxon>
        <taxon>Pichiomycetes</taxon>
        <taxon>Metschnikowiaceae</taxon>
        <taxon>Candidozyma</taxon>
    </lineage>
</organism>
<protein>
    <submittedName>
        <fullName evidence="2">Uncharacterized protein</fullName>
    </submittedName>
</protein>
<feature type="region of interest" description="Disordered" evidence="1">
    <location>
        <begin position="51"/>
        <end position="74"/>
    </location>
</feature>
<evidence type="ECO:0000256" key="1">
    <source>
        <dbReference type="SAM" id="MobiDB-lite"/>
    </source>
</evidence>
<proteinExistence type="predicted"/>
<evidence type="ECO:0000313" key="2">
    <source>
        <dbReference type="EMBL" id="KND97727.1"/>
    </source>
</evidence>
<accession>A0A0L0NU55</accession>
<dbReference type="AlphaFoldDB" id="A0A0L0NU55"/>
<comment type="caution">
    <text evidence="2">The sequence shown here is derived from an EMBL/GenBank/DDBJ whole genome shotgun (WGS) entry which is preliminary data.</text>
</comment>
<reference evidence="3" key="1">
    <citation type="journal article" date="2015" name="BMC Genomics">
        <title>Draft genome of a commonly misdiagnosed multidrug resistant pathogen Candida auris.</title>
        <authorList>
            <person name="Chatterjee S."/>
            <person name="Alampalli S.V."/>
            <person name="Nageshan R.K."/>
            <person name="Chettiar S.T."/>
            <person name="Joshi S."/>
            <person name="Tatu U.S."/>
        </authorList>
    </citation>
    <scope>NUCLEOTIDE SEQUENCE [LARGE SCALE GENOMIC DNA]</scope>
    <source>
        <strain evidence="3">6684</strain>
    </source>
</reference>
<dbReference type="VEuPathDB" id="FungiDB:QG37_06136"/>
<dbReference type="EMBL" id="LGST01000041">
    <property type="protein sequence ID" value="KND97727.1"/>
    <property type="molecule type" value="Genomic_DNA"/>
</dbReference>
<name>A0A0L0NU55_CANAR</name>
<gene>
    <name evidence="2" type="ORF">QG37_06136</name>
</gene>
<evidence type="ECO:0000313" key="3">
    <source>
        <dbReference type="Proteomes" id="UP000037122"/>
    </source>
</evidence>